<evidence type="ECO:0000259" key="1">
    <source>
        <dbReference type="PROSITE" id="PS50053"/>
    </source>
</evidence>
<sequence length="110" mass="12001">AVPRRLPCEPRDTVQNVKGFITELYGIPFLRQDLYFNSVHLHDDGATLDALGLQAEAELTVRPRRRLGATLQGAAARSRAARAGTWSSGDARGSFEAWEVLRLPPKASGS</sequence>
<dbReference type="Proteomes" id="UP000649617">
    <property type="component" value="Unassembled WGS sequence"/>
</dbReference>
<gene>
    <name evidence="2" type="ORF">SPIL2461_LOCUS4321</name>
</gene>
<dbReference type="EMBL" id="CAJNIZ010005614">
    <property type="protein sequence ID" value="CAE7243099.1"/>
    <property type="molecule type" value="Genomic_DNA"/>
</dbReference>
<reference evidence="2" key="1">
    <citation type="submission" date="2021-02" db="EMBL/GenBank/DDBJ databases">
        <authorList>
            <person name="Dougan E. K."/>
            <person name="Rhodes N."/>
            <person name="Thang M."/>
            <person name="Chan C."/>
        </authorList>
    </citation>
    <scope>NUCLEOTIDE SEQUENCE</scope>
</reference>
<evidence type="ECO:0000313" key="2">
    <source>
        <dbReference type="EMBL" id="CAE7243099.1"/>
    </source>
</evidence>
<dbReference type="InterPro" id="IPR000626">
    <property type="entry name" value="Ubiquitin-like_dom"/>
</dbReference>
<comment type="caution">
    <text evidence="2">The sequence shown here is derived from an EMBL/GenBank/DDBJ whole genome shotgun (WGS) entry which is preliminary data.</text>
</comment>
<dbReference type="AlphaFoldDB" id="A0A812LLG8"/>
<accession>A0A812LLG8</accession>
<dbReference type="InterPro" id="IPR029071">
    <property type="entry name" value="Ubiquitin-like_domsf"/>
</dbReference>
<dbReference type="OrthoDB" id="443091at2759"/>
<feature type="non-terminal residue" evidence="2">
    <location>
        <position position="1"/>
    </location>
</feature>
<name>A0A812LLG8_SYMPI</name>
<feature type="domain" description="Ubiquitin-like" evidence="1">
    <location>
        <begin position="9"/>
        <end position="68"/>
    </location>
</feature>
<protein>
    <recommendedName>
        <fullName evidence="1">Ubiquitin-like domain-containing protein</fullName>
    </recommendedName>
</protein>
<dbReference type="SUPFAM" id="SSF54236">
    <property type="entry name" value="Ubiquitin-like"/>
    <property type="match status" value="1"/>
</dbReference>
<organism evidence="2 3">
    <name type="scientific">Symbiodinium pilosum</name>
    <name type="common">Dinoflagellate</name>
    <dbReference type="NCBI Taxonomy" id="2952"/>
    <lineage>
        <taxon>Eukaryota</taxon>
        <taxon>Sar</taxon>
        <taxon>Alveolata</taxon>
        <taxon>Dinophyceae</taxon>
        <taxon>Suessiales</taxon>
        <taxon>Symbiodiniaceae</taxon>
        <taxon>Symbiodinium</taxon>
    </lineage>
</organism>
<proteinExistence type="predicted"/>
<evidence type="ECO:0000313" key="3">
    <source>
        <dbReference type="Proteomes" id="UP000649617"/>
    </source>
</evidence>
<keyword evidence="3" id="KW-1185">Reference proteome</keyword>
<dbReference type="PROSITE" id="PS50053">
    <property type="entry name" value="UBIQUITIN_2"/>
    <property type="match status" value="1"/>
</dbReference>
<dbReference type="Gene3D" id="3.10.20.90">
    <property type="entry name" value="Phosphatidylinositol 3-kinase Catalytic Subunit, Chain A, domain 1"/>
    <property type="match status" value="1"/>
</dbReference>
<dbReference type="CDD" id="cd17039">
    <property type="entry name" value="Ubl_ubiquitin_like"/>
    <property type="match status" value="1"/>
</dbReference>